<protein>
    <recommendedName>
        <fullName evidence="4">Trafficking protein particle complex subunit 2-like protein</fullName>
    </recommendedName>
</protein>
<dbReference type="AlphaFoldDB" id="A0A9W9Z4E4"/>
<keyword evidence="7" id="KW-1185">Reference proteome</keyword>
<sequence>MAVCVAVIGKEVNFLGYLAVFFLFDEILFLLQNYPLYLRTVSPEEELKFHYTVHTSLDVVEEKVSSLTKSSNDPRELYLGLLYPTEDYKVYGYVTNSKIKFVVVVESANTALRDNEIRTMFRKLHVAYTDMFCNPFYNPGENITSRNFERTVFEMMKKD</sequence>
<comment type="similarity">
    <text evidence="2">Belongs to the TRAPP small subunits family. Sedlin subfamily.</text>
</comment>
<evidence type="ECO:0000256" key="5">
    <source>
        <dbReference type="SAM" id="Phobius"/>
    </source>
</evidence>
<dbReference type="CDD" id="cd14854">
    <property type="entry name" value="TRAPPC2L"/>
    <property type="match status" value="1"/>
</dbReference>
<dbReference type="GO" id="GO:0048471">
    <property type="term" value="C:perinuclear region of cytoplasm"/>
    <property type="evidence" value="ECO:0007669"/>
    <property type="project" value="UniProtKB-SubCell"/>
</dbReference>
<dbReference type="Proteomes" id="UP001163046">
    <property type="component" value="Unassembled WGS sequence"/>
</dbReference>
<keyword evidence="5" id="KW-0812">Transmembrane</keyword>
<feature type="transmembrane region" description="Helical" evidence="5">
    <location>
        <begin position="12"/>
        <end position="31"/>
    </location>
</feature>
<evidence type="ECO:0000256" key="3">
    <source>
        <dbReference type="ARBA" id="ARBA00022892"/>
    </source>
</evidence>
<evidence type="ECO:0000313" key="6">
    <source>
        <dbReference type="EMBL" id="KAJ7374780.1"/>
    </source>
</evidence>
<accession>A0A9W9Z4E4</accession>
<dbReference type="InterPro" id="IPR011012">
    <property type="entry name" value="Longin-like_dom_sf"/>
</dbReference>
<dbReference type="EMBL" id="MU826827">
    <property type="protein sequence ID" value="KAJ7374780.1"/>
    <property type="molecule type" value="Genomic_DNA"/>
</dbReference>
<dbReference type="SUPFAM" id="SSF64356">
    <property type="entry name" value="SNARE-like"/>
    <property type="match status" value="1"/>
</dbReference>
<evidence type="ECO:0000256" key="2">
    <source>
        <dbReference type="ARBA" id="ARBA00006626"/>
    </source>
</evidence>
<comment type="subcellular location">
    <subcellularLocation>
        <location evidence="1">Cytoplasm</location>
        <location evidence="1">Perinuclear region</location>
    </subcellularLocation>
</comment>
<evidence type="ECO:0000256" key="4">
    <source>
        <dbReference type="ARBA" id="ARBA00024408"/>
    </source>
</evidence>
<dbReference type="InterPro" id="IPR006722">
    <property type="entry name" value="Sedlin"/>
</dbReference>
<evidence type="ECO:0000313" key="7">
    <source>
        <dbReference type="Proteomes" id="UP001163046"/>
    </source>
</evidence>
<keyword evidence="3" id="KW-0931">ER-Golgi transport</keyword>
<organism evidence="6 7">
    <name type="scientific">Desmophyllum pertusum</name>
    <dbReference type="NCBI Taxonomy" id="174260"/>
    <lineage>
        <taxon>Eukaryota</taxon>
        <taxon>Metazoa</taxon>
        <taxon>Cnidaria</taxon>
        <taxon>Anthozoa</taxon>
        <taxon>Hexacorallia</taxon>
        <taxon>Scleractinia</taxon>
        <taxon>Caryophylliina</taxon>
        <taxon>Caryophylliidae</taxon>
        <taxon>Desmophyllum</taxon>
    </lineage>
</organism>
<evidence type="ECO:0000256" key="1">
    <source>
        <dbReference type="ARBA" id="ARBA00004556"/>
    </source>
</evidence>
<reference evidence="6" key="1">
    <citation type="submission" date="2023-01" db="EMBL/GenBank/DDBJ databases">
        <title>Genome assembly of the deep-sea coral Lophelia pertusa.</title>
        <authorList>
            <person name="Herrera S."/>
            <person name="Cordes E."/>
        </authorList>
    </citation>
    <scope>NUCLEOTIDE SEQUENCE</scope>
    <source>
        <strain evidence="6">USNM1676648</strain>
        <tissue evidence="6">Polyp</tissue>
    </source>
</reference>
<dbReference type="PANTHER" id="PTHR12403">
    <property type="entry name" value="TRAFFICKING PROTEIN PARTICLE COMPLEX SUBUNIT 2"/>
    <property type="match status" value="1"/>
</dbReference>
<keyword evidence="5" id="KW-1133">Transmembrane helix</keyword>
<dbReference type="Gene3D" id="3.30.450.70">
    <property type="match status" value="1"/>
</dbReference>
<keyword evidence="5" id="KW-0472">Membrane</keyword>
<name>A0A9W9Z4E4_9CNID</name>
<dbReference type="Pfam" id="PF04628">
    <property type="entry name" value="Sedlin_N"/>
    <property type="match status" value="1"/>
</dbReference>
<proteinExistence type="inferred from homology"/>
<gene>
    <name evidence="6" type="primary">TRAPPC2L</name>
    <name evidence="6" type="ORF">OS493_005130</name>
</gene>
<keyword evidence="3" id="KW-0813">Transport</keyword>
<dbReference type="GO" id="GO:0006888">
    <property type="term" value="P:endoplasmic reticulum to Golgi vesicle-mediated transport"/>
    <property type="evidence" value="ECO:0007669"/>
    <property type="project" value="InterPro"/>
</dbReference>
<comment type="caution">
    <text evidence="6">The sequence shown here is derived from an EMBL/GenBank/DDBJ whole genome shotgun (WGS) entry which is preliminary data.</text>
</comment>
<dbReference type="OrthoDB" id="10258445at2759"/>
<dbReference type="InterPro" id="IPR044760">
    <property type="entry name" value="TRAPPC2L"/>
</dbReference>